<dbReference type="InterPro" id="IPR001208">
    <property type="entry name" value="MCM_dom"/>
</dbReference>
<evidence type="ECO:0000256" key="3">
    <source>
        <dbReference type="ARBA" id="ARBA00022840"/>
    </source>
</evidence>
<keyword evidence="2" id="KW-0547">Nucleotide-binding</keyword>
<comment type="similarity">
    <text evidence="1">Belongs to the Mg-chelatase subunits D/I family. ComM subfamily.</text>
</comment>
<dbReference type="SMART" id="SM00382">
    <property type="entry name" value="AAA"/>
    <property type="match status" value="1"/>
</dbReference>
<dbReference type="SUPFAM" id="SSF52540">
    <property type="entry name" value="P-loop containing nucleoside triphosphate hydrolases"/>
    <property type="match status" value="1"/>
</dbReference>
<dbReference type="Gene3D" id="3.40.50.300">
    <property type="entry name" value="P-loop containing nucleotide triphosphate hydrolases"/>
    <property type="match status" value="1"/>
</dbReference>
<dbReference type="SUPFAM" id="SSF54211">
    <property type="entry name" value="Ribosomal protein S5 domain 2-like"/>
    <property type="match status" value="1"/>
</dbReference>
<dbReference type="InterPro" id="IPR003593">
    <property type="entry name" value="AAA+_ATPase"/>
</dbReference>
<dbReference type="GO" id="GO:0003677">
    <property type="term" value="F:DNA binding"/>
    <property type="evidence" value="ECO:0007669"/>
    <property type="project" value="InterPro"/>
</dbReference>
<sequence length="507" mass="55839">MSLAVVFSRAGVGVESPLVTVEVDLSNGLPCFSIVGLPETTVKESKDRVRSALLNSQFEFPARRITVNLAPADLPKDGGRFDLAIAIGLLAASEQIPSLHLIQYEFFGELALSGECRSVRGILPAAIQTKNANKILVIPEQNAQEASLVSGLEILPVQSLLALCAHLTCQQKIDAFTSELNKNSNSTLNYSVCLSDVHQQHHAKRALEIAAAGGHSLLMVGPPGTGKTMLASRLPSIMPDMTEQEALETAAIRSINASQEFKLEAWQQRPFRNPHHTASGVALVGGGSQPRPGEISLAHNGVMFLDELPEFDRKVLEVLREPLESGSITISRAARQAEFPARFQLIAAMNPCPCGYLGHLNNRCNCTYEQVERYRSKISGPLLDRIDMHIEVANIASKLLRQQPSQPQATSDEIRVRVNRARNLQLQRSPTPNNQLAVKQIEQWCCLQAQDSRLLEDAIEKLDLSARAYHRILKVARTIADLDEAENIKTKHLTEAISYRKLDRRNN</sequence>
<evidence type="ECO:0000256" key="1">
    <source>
        <dbReference type="ARBA" id="ARBA00006354"/>
    </source>
</evidence>
<dbReference type="AlphaFoldDB" id="A0A3B1ALF7"/>
<dbReference type="EMBL" id="UOFS01000043">
    <property type="protein sequence ID" value="VAX00278.1"/>
    <property type="molecule type" value="Genomic_DNA"/>
</dbReference>
<dbReference type="PROSITE" id="PS50051">
    <property type="entry name" value="MCM_2"/>
    <property type="match status" value="1"/>
</dbReference>
<dbReference type="Gene3D" id="3.30.230.10">
    <property type="match status" value="1"/>
</dbReference>
<dbReference type="Pfam" id="PF01078">
    <property type="entry name" value="Mg_chelatase"/>
    <property type="match status" value="1"/>
</dbReference>
<dbReference type="InterPro" id="IPR020568">
    <property type="entry name" value="Ribosomal_Su5_D2-typ_SF"/>
</dbReference>
<dbReference type="InterPro" id="IPR025158">
    <property type="entry name" value="Mg_chelat-rel_C"/>
</dbReference>
<dbReference type="Pfam" id="PF13335">
    <property type="entry name" value="Mg_chelatase_C"/>
    <property type="match status" value="1"/>
</dbReference>
<evidence type="ECO:0000259" key="4">
    <source>
        <dbReference type="PROSITE" id="PS50051"/>
    </source>
</evidence>
<name>A0A3B1ALF7_9ZZZZ</name>
<dbReference type="InterPro" id="IPR045006">
    <property type="entry name" value="CHLI-like"/>
</dbReference>
<feature type="domain" description="MCM C-terminal AAA(+) ATPase" evidence="4">
    <location>
        <begin position="293"/>
        <end position="388"/>
    </location>
</feature>
<keyword evidence="3" id="KW-0067">ATP-binding</keyword>
<reference evidence="5" key="1">
    <citation type="submission" date="2018-06" db="EMBL/GenBank/DDBJ databases">
        <authorList>
            <person name="Zhirakovskaya E."/>
        </authorList>
    </citation>
    <scope>NUCLEOTIDE SEQUENCE</scope>
</reference>
<organism evidence="5">
    <name type="scientific">hydrothermal vent metagenome</name>
    <dbReference type="NCBI Taxonomy" id="652676"/>
    <lineage>
        <taxon>unclassified sequences</taxon>
        <taxon>metagenomes</taxon>
        <taxon>ecological metagenomes</taxon>
    </lineage>
</organism>
<dbReference type="Pfam" id="PF13541">
    <property type="entry name" value="ChlI"/>
    <property type="match status" value="1"/>
</dbReference>
<gene>
    <name evidence="5" type="ORF">MNBD_GAMMA22-87</name>
</gene>
<dbReference type="InterPro" id="IPR014721">
    <property type="entry name" value="Ribsml_uS5_D2-typ_fold_subgr"/>
</dbReference>
<proteinExistence type="inferred from homology"/>
<evidence type="ECO:0000256" key="2">
    <source>
        <dbReference type="ARBA" id="ARBA00022741"/>
    </source>
</evidence>
<dbReference type="PRINTS" id="PR01657">
    <property type="entry name" value="MCMFAMILY"/>
</dbReference>
<dbReference type="PANTHER" id="PTHR32039:SF7">
    <property type="entry name" value="COMPETENCE PROTEIN COMM"/>
    <property type="match status" value="1"/>
</dbReference>
<protein>
    <submittedName>
        <fullName evidence="5">AAA+ ATPase superfamily protein YifB/ComM, associated with DNA recombination</fullName>
    </submittedName>
</protein>
<dbReference type="NCBIfam" id="NF007365">
    <property type="entry name" value="PRK09862.1"/>
    <property type="match status" value="1"/>
</dbReference>
<dbReference type="PANTHER" id="PTHR32039">
    <property type="entry name" value="MAGNESIUM-CHELATASE SUBUNIT CHLI"/>
    <property type="match status" value="1"/>
</dbReference>
<dbReference type="GO" id="GO:0005524">
    <property type="term" value="F:ATP binding"/>
    <property type="evidence" value="ECO:0007669"/>
    <property type="project" value="UniProtKB-KW"/>
</dbReference>
<evidence type="ECO:0000313" key="5">
    <source>
        <dbReference type="EMBL" id="VAX00278.1"/>
    </source>
</evidence>
<dbReference type="NCBIfam" id="TIGR00368">
    <property type="entry name" value="YifB family Mg chelatase-like AAA ATPase"/>
    <property type="match status" value="1"/>
</dbReference>
<dbReference type="InterPro" id="IPR027417">
    <property type="entry name" value="P-loop_NTPase"/>
</dbReference>
<accession>A0A3B1ALF7</accession>
<dbReference type="InterPro" id="IPR004482">
    <property type="entry name" value="Mg_chelat-rel"/>
</dbReference>
<dbReference type="InterPro" id="IPR000523">
    <property type="entry name" value="Mg_chelatse_chII-like_cat_dom"/>
</dbReference>